<feature type="compositionally biased region" description="Basic and acidic residues" evidence="11">
    <location>
        <begin position="1697"/>
        <end position="1713"/>
    </location>
</feature>
<keyword evidence="7" id="KW-0804">Transcription</keyword>
<keyword evidence="3 10" id="KW-0863">Zinc-finger</keyword>
<name>A0A226EGW7_FOLCA</name>
<evidence type="ECO:0000256" key="8">
    <source>
        <dbReference type="ARBA" id="ARBA00023242"/>
    </source>
</evidence>
<dbReference type="SUPFAM" id="SSF57903">
    <property type="entry name" value="FYVE/PHD zinc finger"/>
    <property type="match status" value="3"/>
</dbReference>
<dbReference type="Pfam" id="PF00439">
    <property type="entry name" value="Bromodomain"/>
    <property type="match status" value="1"/>
</dbReference>
<dbReference type="Pfam" id="PF00628">
    <property type="entry name" value="PHD"/>
    <property type="match status" value="3"/>
</dbReference>
<evidence type="ECO:0000256" key="6">
    <source>
        <dbReference type="ARBA" id="ARBA00023117"/>
    </source>
</evidence>
<feature type="compositionally biased region" description="Polar residues" evidence="11">
    <location>
        <begin position="1638"/>
        <end position="1659"/>
    </location>
</feature>
<feature type="compositionally biased region" description="Low complexity" evidence="11">
    <location>
        <begin position="2759"/>
        <end position="2770"/>
    </location>
</feature>
<dbReference type="PROSITE" id="PS50014">
    <property type="entry name" value="BROMODOMAIN_2"/>
    <property type="match status" value="1"/>
</dbReference>
<feature type="region of interest" description="Disordered" evidence="11">
    <location>
        <begin position="1573"/>
        <end position="1610"/>
    </location>
</feature>
<feature type="compositionally biased region" description="Low complexity" evidence="11">
    <location>
        <begin position="1723"/>
        <end position="1743"/>
    </location>
</feature>
<comment type="caution">
    <text evidence="15">The sequence shown here is derived from an EMBL/GenBank/DDBJ whole genome shotgun (WGS) entry which is preliminary data.</text>
</comment>
<feature type="compositionally biased region" description="Low complexity" evidence="11">
    <location>
        <begin position="2781"/>
        <end position="2796"/>
    </location>
</feature>
<feature type="region of interest" description="Disordered" evidence="11">
    <location>
        <begin position="571"/>
        <end position="596"/>
    </location>
</feature>
<evidence type="ECO:0000256" key="2">
    <source>
        <dbReference type="ARBA" id="ARBA00022723"/>
    </source>
</evidence>
<dbReference type="CDD" id="cd05509">
    <property type="entry name" value="Bromo_gcn5_like"/>
    <property type="match status" value="1"/>
</dbReference>
<keyword evidence="6 9" id="KW-0103">Bromodomain</keyword>
<dbReference type="InterPro" id="IPR019787">
    <property type="entry name" value="Znf_PHD-finger"/>
</dbReference>
<dbReference type="GO" id="GO:0008270">
    <property type="term" value="F:zinc ion binding"/>
    <property type="evidence" value="ECO:0007669"/>
    <property type="project" value="UniProtKB-KW"/>
</dbReference>
<dbReference type="PROSITE" id="PS01359">
    <property type="entry name" value="ZF_PHD_1"/>
    <property type="match status" value="1"/>
</dbReference>
<feature type="region of interest" description="Disordered" evidence="11">
    <location>
        <begin position="618"/>
        <end position="661"/>
    </location>
</feature>
<feature type="compositionally biased region" description="Low complexity" evidence="11">
    <location>
        <begin position="14"/>
        <end position="38"/>
    </location>
</feature>
<dbReference type="SMART" id="SM00571">
    <property type="entry name" value="DDT"/>
    <property type="match status" value="1"/>
</dbReference>
<dbReference type="InterPro" id="IPR013083">
    <property type="entry name" value="Znf_RING/FYVE/PHD"/>
</dbReference>
<feature type="compositionally biased region" description="Polar residues" evidence="11">
    <location>
        <begin position="1016"/>
        <end position="1028"/>
    </location>
</feature>
<feature type="region of interest" description="Disordered" evidence="11">
    <location>
        <begin position="1697"/>
        <end position="1753"/>
    </location>
</feature>
<feature type="region of interest" description="Disordered" evidence="11">
    <location>
        <begin position="2419"/>
        <end position="2458"/>
    </location>
</feature>
<evidence type="ECO:0000256" key="5">
    <source>
        <dbReference type="ARBA" id="ARBA00023015"/>
    </source>
</evidence>
<feature type="domain" description="PHD-type" evidence="13">
    <location>
        <begin position="382"/>
        <end position="431"/>
    </location>
</feature>
<keyword evidence="4" id="KW-0862">Zinc</keyword>
<evidence type="ECO:0000256" key="11">
    <source>
        <dbReference type="SAM" id="MobiDB-lite"/>
    </source>
</evidence>
<feature type="compositionally biased region" description="Low complexity" evidence="11">
    <location>
        <begin position="2426"/>
        <end position="2458"/>
    </location>
</feature>
<dbReference type="PANTHER" id="PTHR45975:SF2">
    <property type="entry name" value="NUCLEOSOME-REMODELING FACTOR SUBUNIT BPTF"/>
    <property type="match status" value="1"/>
</dbReference>
<feature type="region of interest" description="Disordered" evidence="11">
    <location>
        <begin position="2665"/>
        <end position="2712"/>
    </location>
</feature>
<dbReference type="OMA" id="PEQYTNV"/>
<feature type="compositionally biased region" description="Low complexity" evidence="11">
    <location>
        <begin position="2071"/>
        <end position="2091"/>
    </location>
</feature>
<organism evidence="15 16">
    <name type="scientific">Folsomia candida</name>
    <name type="common">Springtail</name>
    <dbReference type="NCBI Taxonomy" id="158441"/>
    <lineage>
        <taxon>Eukaryota</taxon>
        <taxon>Metazoa</taxon>
        <taxon>Ecdysozoa</taxon>
        <taxon>Arthropoda</taxon>
        <taxon>Hexapoda</taxon>
        <taxon>Collembola</taxon>
        <taxon>Entomobryomorpha</taxon>
        <taxon>Isotomoidea</taxon>
        <taxon>Isotomidae</taxon>
        <taxon>Proisotominae</taxon>
        <taxon>Folsomia</taxon>
    </lineage>
</organism>
<dbReference type="InterPro" id="IPR001965">
    <property type="entry name" value="Znf_PHD"/>
</dbReference>
<keyword evidence="8" id="KW-0539">Nucleus</keyword>
<comment type="subcellular location">
    <subcellularLocation>
        <location evidence="1">Nucleus</location>
    </subcellularLocation>
</comment>
<feature type="region of interest" description="Disordered" evidence="11">
    <location>
        <begin position="2551"/>
        <end position="2595"/>
    </location>
</feature>
<keyword evidence="16" id="KW-1185">Reference proteome</keyword>
<dbReference type="InterPro" id="IPR018501">
    <property type="entry name" value="DDT_dom"/>
</dbReference>
<feature type="domain" description="PHD-type" evidence="13">
    <location>
        <begin position="2977"/>
        <end position="3045"/>
    </location>
</feature>
<feature type="compositionally biased region" description="Gly residues" evidence="11">
    <location>
        <begin position="114"/>
        <end position="123"/>
    </location>
</feature>
<dbReference type="InterPro" id="IPR019786">
    <property type="entry name" value="Zinc_finger_PHD-type_CS"/>
</dbReference>
<evidence type="ECO:0000313" key="16">
    <source>
        <dbReference type="Proteomes" id="UP000198287"/>
    </source>
</evidence>
<sequence>MDRPRRSTRNSLYNSTPTTTTTPSTSSTSNQNNNNSNPYKKPTYLAGRSSEAGSTPTSRSGRGRGRGRSSAGGRHSNHDNGSTPLSGNGGSKSGKSSRPECVATRVESRRSTGGSSGGGGGGASSNKKKRGAYNSQDYHYGSDFSDQNDSELDEAGSGSESTSELGNDEADSDSDYSIKFSKGTSSSDTAVATTPPSRVPSPPVPLWMEADAVIEELDLPKSSDDLLLARDLVMKAVAIYEPLRRFHQLVRLSPFRFEDFCAALGNEETSPLLTEIHIQLLKTILREEEANATMFGPAEVKDSIQAVLYFIDNLTWPECLRAYIESDPNWGEVLAEMGSGSGGEYPFGGAEIRIKILSWMVDQFLATSLVRDVLVSENIRHDDYCRSCNKMGEVVMCETCPAVYHLYCMTPPYKGDDSIPDDWQCPVCKKNNMSGISDCASELEKAGLLIRHEKLGNDRHGRKYWFLVRRILAESEDGSSVWYYSTPLQVEELLYRLDEEGYEAELVENIRNCKDEIVRQMEVTEQITEQSNSLLHRKTYIEAENAFLKKIHEDRELAHIRELENQAKEAERALEAAKQEEEAAAAEEEEVKQKEELEKKRIREERLLRRNQNKFVDYNPAEWNEDGTPKGGSSGSGDDSSGETGKMNHCNEDKNDLDDTMTKPDLLSASQIANAETQLIDSSEDVTIPKLEPEVQTDEKMDTTENGPDDLFIPKMTDTTTKSVEVKKEEVAAPVSRRKSKALLLDWDTEERMTRLKATGLYKLGQEGNYRNYVNIYNTDNLALSKFQHGEESIKKRHMSHKFSLTAASEVKWNSFSSSVGLRTNMVSTLRATLVHLESAVPITLMHTNWGIMRKSWVSAVAGCTGAKDFAKATITLAACLRSCIYNPVWTESLAHHKLIRTSALEREERKKAEKRDKKDRDDEEDRLRLLPQWVKYSIPAKHQVYKQKGEEYRIHGRWGWIWMSTGRRCKPQDCRKLGLLSGPYKHVIQVKNDSGKVKTILIDPTTFDKLMAKRTLSQKSTPATTPSKVVPPPAQTEAPPPPPLAITAGGEESKEEKVEKMEVDESPVKEEEEVKPEVKEEEKEEATTESQEIKDPQPDKESESTPEEKKCDEVVVASPPPPPQSDDVTPPATETGMEIDPKIEDKPHDQDECGTLIPKDEPVDAPTAAPAETNLSSEMEPLSAVEKVEIKEEKEDEVPPAPRLTSTTPSSPSTSASSDALAASNRKFRTDLINVSLGMVVANRILYPKLAHKSAILDSLLARRISLQKLEEDYLLETYGKEKLEKVQQIVDAGGQIVDEPNKVEEPTVDEKGDEILDDSFPLAGIYRFKCYSHMCQTAAAAFATQTENKVRDYEFKCYSPMCRLKFFVQDSNRRKEERARINEKAKLVALVEEVKGKKMFTQTDSSCKILLKKLPNELNRRRNQITYPTTSKFCSVSTPLDPSIFVLPWHELRKLSRTAGRTFTPSGFAPAPKTGSWAWPYPCGRPLFKTGWQFKAVHSNTLAAAALQLRILWASVKWDDIQMKAPNYDGKNQTTTDMEIITSEILSHRVKGRFSERVQYLRKKTVEPIDAPKTIRAKSRDSSEITPSRSGLRKRKLAESLQGSDPVVTESWVDEDQLELWEIKVYHDKLDRKSDPASSSSKPGTPLGSTRSKSGVSIKQPEKFDPSPSSDGTKGDKTISPAKTAELMREKLETEEKMQRAVHLSKRDNHPKNNNTAVNKQPTPTASQQLQQQQAAAGLPANPRSYGGAAPSSAKKVTIVAPKVLNVSGPGAGDVATTPGAGSTAAAVAILNRSKIAGVVGSTVAIPKVVQQAAQSPTTTVPTPQKITVFRTSDGKLQVRGLLPGQAVYQTADGKIGLTSTPVNKTVQQAGQQTPQQHVISPQPQGQTILIQSQGVGTQLQQVAAAGNQLAIQQSTVSSSQTTPLINISSPTMRTVLSSSPSAVKFISQQQNPSATSTQSPLALTASGQLVQTYSAAGKGNVRKVNPKFPTAIAPTPAPVSSASQQVTGTLNAQGQIVLTRGGQVINQQIVIQPGPAVVVSSSSPNVVGGGNVVAIKSSPISVAQAPATATTPTSASPSQMLVSSSSNSPLPPSQQITTPQGTTALMTYQAGGKIVIQDGNKTIVVTGGANLTTQQLQQILQMQMKKPSGTVMTTQVVPTQPGQQGLKPQQPQQQQQQQQVIVGGGQQQQQQIVQGQGGQQQIQIISGGGAAGTIAGQSLQQIAASGQGQLVLQGVQNLASGHQIATLGGQNVIVKKVMKSPIKSGTPLTIQTVPGQPIPTAAQIQQLLAANKNLIRVDPNTGTVNISSATIQQLQLQQQQQQQNQQSPMLGSTSSVGLGVAGSTTVTKTPGLPISIVSPSKNPKIVPTLFPQGNAAAVKTISSVTTPLVTPSTRYIAPAIVQQQQRLAAPQQMVTSPVLSTNSPPTAVKTTPTTPSSTMQTPPSTPQTPAASQQPKIAAQFIETEEGPRVIVSGFKPGDLTQSQLASLNAQIVKQMQEHPALREKFLGMTDPATELKIILQPHPPNIAGTPQKIVKVPPSLPAKAASGLVKGAGASSPVRGASPVKTSPVKSPVTSASPMKGLPSSPSALIKSPPNSANIEAAIAAVASNADAPVILPAKSSPMKKTQSVMVASSSSPPTSLPTPSKEDMLKNILHKVETENHHDHVISSSPVKPAASPPRRKASPKKPVPPPEVAHIPTEEEQGIPQPIEGDVVIDDGVVNEIEVSENNDAEVPRFVLSQDLMGSGQAGHKQLESSSASSMTFFSSPPHVQEHEIASTTNTPTSPNNKPKSGSSRRKSPVKTKSIMQNSESTMIMSPPKKRINMSPMASPKQINLMHKQTDLLKKDISKKRVLLERDLAMDVRKEISQDDKGLLSDDVDTNPEQNARPGQGKKRKASGSKSHGGGAKRKKRNSSPGKNSVVKQRPKSGGNKVHCICKTPYDKTRFYICCDICSSWYHGDCIGIPEEEGKNVPEFICVACKPSSSSGSDNKSMCLCRQPYVETQFCIACEKCDEWFHGRCVGILPTEGDSIPAYYCPTCQPGMKINAINAKSLSNEHYVEISKTLRQIQSHKSSYPFMNPVNAADVPNYYKVIKEPMDLKTIALRVEEKMYTKLLDFVADLAKIVDNYRFFNPPESQIYKAGHVLEKFCSQKMGNLRSVLDKQ</sequence>
<feature type="region of interest" description="Disordered" evidence="11">
    <location>
        <begin position="2630"/>
        <end position="2649"/>
    </location>
</feature>
<feature type="compositionally biased region" description="Basic and acidic residues" evidence="11">
    <location>
        <begin position="571"/>
        <end position="581"/>
    </location>
</feature>
<feature type="region of interest" description="Disordered" evidence="11">
    <location>
        <begin position="2751"/>
        <end position="2830"/>
    </location>
</feature>
<feature type="region of interest" description="Disordered" evidence="11">
    <location>
        <begin position="1016"/>
        <end position="1222"/>
    </location>
</feature>
<feature type="region of interest" description="Disordered" evidence="11">
    <location>
        <begin position="1"/>
        <end position="204"/>
    </location>
</feature>
<dbReference type="PROSITE" id="PS50827">
    <property type="entry name" value="DDT"/>
    <property type="match status" value="1"/>
</dbReference>
<dbReference type="SMART" id="SM00249">
    <property type="entry name" value="PHD"/>
    <property type="match status" value="3"/>
</dbReference>
<dbReference type="PANTHER" id="PTHR45975">
    <property type="entry name" value="NUCLEOSOME-REMODELING FACTOR SUBUNIT BPTF"/>
    <property type="match status" value="1"/>
</dbReference>
<feature type="compositionally biased region" description="Basic and acidic residues" evidence="11">
    <location>
        <begin position="1140"/>
        <end position="1152"/>
    </location>
</feature>
<evidence type="ECO:0000256" key="10">
    <source>
        <dbReference type="PROSITE-ProRule" id="PRU00146"/>
    </source>
</evidence>
<dbReference type="GO" id="GO:0006357">
    <property type="term" value="P:regulation of transcription by RNA polymerase II"/>
    <property type="evidence" value="ECO:0007669"/>
    <property type="project" value="InterPro"/>
</dbReference>
<accession>A0A226EGW7</accession>
<evidence type="ECO:0000256" key="4">
    <source>
        <dbReference type="ARBA" id="ARBA00022833"/>
    </source>
</evidence>
<dbReference type="GO" id="GO:0016589">
    <property type="term" value="C:NURF complex"/>
    <property type="evidence" value="ECO:0007669"/>
    <property type="project" value="InterPro"/>
</dbReference>
<dbReference type="PROSITE" id="PS50016">
    <property type="entry name" value="ZF_PHD_2"/>
    <property type="match status" value="2"/>
</dbReference>
<dbReference type="Gene3D" id="3.30.40.10">
    <property type="entry name" value="Zinc/RING finger domain, C3HC4 (zinc finger)"/>
    <property type="match status" value="3"/>
</dbReference>
<feature type="domain" description="Bromo" evidence="12">
    <location>
        <begin position="3072"/>
        <end position="3142"/>
    </location>
</feature>
<dbReference type="InterPro" id="IPR028941">
    <property type="entry name" value="WHIM2_dom"/>
</dbReference>
<dbReference type="InterPro" id="IPR001487">
    <property type="entry name" value="Bromodomain"/>
</dbReference>
<dbReference type="STRING" id="158441.A0A226EGW7"/>
<feature type="region of interest" description="Disordered" evidence="11">
    <location>
        <begin position="1632"/>
        <end position="1683"/>
    </location>
</feature>
<dbReference type="SUPFAM" id="SSF47370">
    <property type="entry name" value="Bromodomain"/>
    <property type="match status" value="1"/>
</dbReference>
<evidence type="ECO:0000256" key="9">
    <source>
        <dbReference type="PROSITE-ProRule" id="PRU00035"/>
    </source>
</evidence>
<feature type="region of interest" description="Disordered" evidence="11">
    <location>
        <begin position="2872"/>
        <end position="2933"/>
    </location>
</feature>
<dbReference type="SMART" id="SM00297">
    <property type="entry name" value="BROMO"/>
    <property type="match status" value="1"/>
</dbReference>
<keyword evidence="2" id="KW-0479">Metal-binding</keyword>
<feature type="region of interest" description="Disordered" evidence="11">
    <location>
        <begin position="2161"/>
        <end position="2181"/>
    </location>
</feature>
<feature type="compositionally biased region" description="Basic and acidic residues" evidence="11">
    <location>
        <begin position="1052"/>
        <end position="1070"/>
    </location>
</feature>
<evidence type="ECO:0000313" key="15">
    <source>
        <dbReference type="EMBL" id="OXA56510.1"/>
    </source>
</evidence>
<feature type="compositionally biased region" description="Polar residues" evidence="11">
    <location>
        <begin position="2568"/>
        <end position="2581"/>
    </location>
</feature>
<feature type="compositionally biased region" description="Low complexity" evidence="11">
    <location>
        <begin position="2637"/>
        <end position="2648"/>
    </location>
</feature>
<feature type="compositionally biased region" description="Basic and acidic residues" evidence="11">
    <location>
        <begin position="1092"/>
        <end position="1114"/>
    </location>
</feature>
<dbReference type="EMBL" id="LNIX01000004">
    <property type="protein sequence ID" value="OXA56510.1"/>
    <property type="molecule type" value="Genomic_DNA"/>
</dbReference>
<feature type="compositionally biased region" description="Low complexity" evidence="11">
    <location>
        <begin position="1204"/>
        <end position="1222"/>
    </location>
</feature>
<dbReference type="Pfam" id="PF15613">
    <property type="entry name" value="WSD"/>
    <property type="match status" value="1"/>
</dbReference>
<gene>
    <name evidence="15" type="ORF">Fcan01_09031</name>
</gene>
<evidence type="ECO:0000259" key="13">
    <source>
        <dbReference type="PROSITE" id="PS50016"/>
    </source>
</evidence>
<dbReference type="InterPro" id="IPR036427">
    <property type="entry name" value="Bromodomain-like_sf"/>
</dbReference>
<evidence type="ECO:0000256" key="7">
    <source>
        <dbReference type="ARBA" id="ARBA00023163"/>
    </source>
</evidence>
<dbReference type="Gene3D" id="1.20.920.10">
    <property type="entry name" value="Bromodomain-like"/>
    <property type="match status" value="1"/>
</dbReference>
<protein>
    <submittedName>
        <fullName evidence="15">Nucleosome-remodeling factor subunit BPTF</fullName>
    </submittedName>
</protein>
<dbReference type="CDD" id="cd15560">
    <property type="entry name" value="PHD2_3_BPTF"/>
    <property type="match status" value="1"/>
</dbReference>
<feature type="region of interest" description="Disordered" evidence="11">
    <location>
        <begin position="696"/>
        <end position="715"/>
    </location>
</feature>
<dbReference type="InterPro" id="IPR038028">
    <property type="entry name" value="BPTF"/>
</dbReference>
<dbReference type="PRINTS" id="PR00503">
    <property type="entry name" value="BROMODOMAIN"/>
</dbReference>
<feature type="compositionally biased region" description="Pro residues" evidence="11">
    <location>
        <begin position="1030"/>
        <end position="1045"/>
    </location>
</feature>
<dbReference type="Proteomes" id="UP000198287">
    <property type="component" value="Unassembled WGS sequence"/>
</dbReference>
<feature type="compositionally biased region" description="Polar residues" evidence="11">
    <location>
        <begin position="182"/>
        <end position="194"/>
    </location>
</feature>
<dbReference type="Pfam" id="PF02791">
    <property type="entry name" value="DDT"/>
    <property type="match status" value="1"/>
</dbReference>
<feature type="compositionally biased region" description="Polar residues" evidence="11">
    <location>
        <begin position="2808"/>
        <end position="2818"/>
    </location>
</feature>
<feature type="domain" description="DDT" evidence="14">
    <location>
        <begin position="230"/>
        <end position="290"/>
    </location>
</feature>
<reference evidence="15 16" key="1">
    <citation type="submission" date="2015-12" db="EMBL/GenBank/DDBJ databases">
        <title>The genome of Folsomia candida.</title>
        <authorList>
            <person name="Faddeeva A."/>
            <person name="Derks M.F."/>
            <person name="Anvar Y."/>
            <person name="Smit S."/>
            <person name="Van Straalen N."/>
            <person name="Roelofs D."/>
        </authorList>
    </citation>
    <scope>NUCLEOTIDE SEQUENCE [LARGE SCALE GENOMIC DNA]</scope>
    <source>
        <strain evidence="15 16">VU population</strain>
        <tissue evidence="15">Whole body</tissue>
    </source>
</reference>
<evidence type="ECO:0000256" key="3">
    <source>
        <dbReference type="ARBA" id="ARBA00022771"/>
    </source>
</evidence>
<proteinExistence type="predicted"/>
<keyword evidence="5" id="KW-0805">Transcription regulation</keyword>
<evidence type="ECO:0000259" key="12">
    <source>
        <dbReference type="PROSITE" id="PS50014"/>
    </source>
</evidence>
<evidence type="ECO:0000259" key="14">
    <source>
        <dbReference type="PROSITE" id="PS50827"/>
    </source>
</evidence>
<dbReference type="OrthoDB" id="784962at2759"/>
<feature type="region of interest" description="Disordered" evidence="11">
    <location>
        <begin position="2071"/>
        <end position="2099"/>
    </location>
</feature>
<dbReference type="GO" id="GO:0000978">
    <property type="term" value="F:RNA polymerase II cis-regulatory region sequence-specific DNA binding"/>
    <property type="evidence" value="ECO:0007669"/>
    <property type="project" value="TreeGrafter"/>
</dbReference>
<evidence type="ECO:0000256" key="1">
    <source>
        <dbReference type="ARBA" id="ARBA00004123"/>
    </source>
</evidence>
<dbReference type="InterPro" id="IPR011011">
    <property type="entry name" value="Znf_FYVE_PHD"/>
</dbReference>